<dbReference type="EMBL" id="CAJVPZ010012768">
    <property type="protein sequence ID" value="CAG8642909.1"/>
    <property type="molecule type" value="Genomic_DNA"/>
</dbReference>
<dbReference type="Proteomes" id="UP000789396">
    <property type="component" value="Unassembled WGS sequence"/>
</dbReference>
<evidence type="ECO:0000313" key="2">
    <source>
        <dbReference type="Proteomes" id="UP000789396"/>
    </source>
</evidence>
<evidence type="ECO:0000313" key="1">
    <source>
        <dbReference type="EMBL" id="CAG8642909.1"/>
    </source>
</evidence>
<feature type="non-terminal residue" evidence="1">
    <location>
        <position position="1"/>
    </location>
</feature>
<sequence>FNSLLMIKGNTIANLKQSDIMKLSIWNIGFGNLDQVFGYSNNFQIAINADFPSVEKASSVILRSLNTLPAVA</sequence>
<dbReference type="AlphaFoldDB" id="A0A9N9DJI1"/>
<proteinExistence type="predicted"/>
<name>A0A9N9DJI1_9GLOM</name>
<accession>A0A9N9DJI1</accession>
<keyword evidence="2" id="KW-1185">Reference proteome</keyword>
<organism evidence="1 2">
    <name type="scientific">Racocetra fulgida</name>
    <dbReference type="NCBI Taxonomy" id="60492"/>
    <lineage>
        <taxon>Eukaryota</taxon>
        <taxon>Fungi</taxon>
        <taxon>Fungi incertae sedis</taxon>
        <taxon>Mucoromycota</taxon>
        <taxon>Glomeromycotina</taxon>
        <taxon>Glomeromycetes</taxon>
        <taxon>Diversisporales</taxon>
        <taxon>Gigasporaceae</taxon>
        <taxon>Racocetra</taxon>
    </lineage>
</organism>
<comment type="caution">
    <text evidence="1">The sequence shown here is derived from an EMBL/GenBank/DDBJ whole genome shotgun (WGS) entry which is preliminary data.</text>
</comment>
<gene>
    <name evidence="1" type="ORF">RFULGI_LOCUS8148</name>
</gene>
<protein>
    <submittedName>
        <fullName evidence="1">20146_t:CDS:1</fullName>
    </submittedName>
</protein>
<reference evidence="1" key="1">
    <citation type="submission" date="2021-06" db="EMBL/GenBank/DDBJ databases">
        <authorList>
            <person name="Kallberg Y."/>
            <person name="Tangrot J."/>
            <person name="Rosling A."/>
        </authorList>
    </citation>
    <scope>NUCLEOTIDE SEQUENCE</scope>
    <source>
        <strain evidence="1">IN212</strain>
    </source>
</reference>